<accession>U9UE93</accession>
<sequence length="110" mass="13115">MIKFIIKTEPYVTDISMRLMQRQRQELFDLVSNEDKRTKQLANKIARNSNRLKRDVKLGNWLGLQRLNTFHQKKNAFFVSNSIKKADPFLEKLGEWINSLIRFKSIKEFA</sequence>
<dbReference type="AlphaFoldDB" id="U9UE93"/>
<organism evidence="1">
    <name type="scientific">Rhizophagus irregularis (strain DAOM 181602 / DAOM 197198 / MUCL 43194)</name>
    <name type="common">Arbuscular mycorrhizal fungus</name>
    <name type="synonym">Glomus intraradices</name>
    <dbReference type="NCBI Taxonomy" id="747089"/>
    <lineage>
        <taxon>Eukaryota</taxon>
        <taxon>Fungi</taxon>
        <taxon>Fungi incertae sedis</taxon>
        <taxon>Mucoromycota</taxon>
        <taxon>Glomeromycotina</taxon>
        <taxon>Glomeromycetes</taxon>
        <taxon>Glomerales</taxon>
        <taxon>Glomeraceae</taxon>
        <taxon>Rhizophagus</taxon>
    </lineage>
</organism>
<proteinExistence type="predicted"/>
<gene>
    <name evidence="1" type="ORF">GLOINDRAFT_93223</name>
</gene>
<name>U9UE93_RHIID</name>
<reference evidence="1" key="1">
    <citation type="submission" date="2013-07" db="EMBL/GenBank/DDBJ databases">
        <title>The genome of an arbuscular mycorrhizal fungus provides insights into the evolution of the oldest plant symbiosis.</title>
        <authorList>
            <consortium name="DOE Joint Genome Institute"/>
            <person name="Tisserant E."/>
            <person name="Malbreil M."/>
            <person name="Kuo A."/>
            <person name="Kohler A."/>
            <person name="Symeonidi A."/>
            <person name="Balestrini R."/>
            <person name="Charron P."/>
            <person name="Duensing N."/>
            <person name="Frei-dit-Frey N."/>
            <person name="Gianinazzi-Pearson V."/>
            <person name="Gilbert B."/>
            <person name="Handa Y."/>
            <person name="Hijri M."/>
            <person name="Kaul R."/>
            <person name="Kawaguchi M."/>
            <person name="Krajinski F."/>
            <person name="Lammers P."/>
            <person name="Lapierre D."/>
            <person name="Masclaux F.G."/>
            <person name="Murat C."/>
            <person name="Morin E."/>
            <person name="Ndikumana S."/>
            <person name="Pagni M."/>
            <person name="Petitpierre D."/>
            <person name="Requena N."/>
            <person name="Rosikiewicz P."/>
            <person name="Riley R."/>
            <person name="Saito K."/>
            <person name="San Clemente H."/>
            <person name="Shapiro H."/>
            <person name="van Tuinen D."/>
            <person name="Becard G."/>
            <person name="Bonfante P."/>
            <person name="Paszkowski U."/>
            <person name="Shachar-Hill Y."/>
            <person name="Young J.P."/>
            <person name="Sanders I.R."/>
            <person name="Henrissat B."/>
            <person name="Rensing S.A."/>
            <person name="Grigoriev I.V."/>
            <person name="Corradi N."/>
            <person name="Roux C."/>
            <person name="Martin F."/>
        </authorList>
    </citation>
    <scope>NUCLEOTIDE SEQUENCE</scope>
    <source>
        <strain evidence="1">DAOM 197198</strain>
    </source>
</reference>
<dbReference type="EMBL" id="KI278921">
    <property type="protein sequence ID" value="ESA18754.1"/>
    <property type="molecule type" value="Genomic_DNA"/>
</dbReference>
<evidence type="ECO:0000313" key="1">
    <source>
        <dbReference type="EMBL" id="ESA18754.1"/>
    </source>
</evidence>
<dbReference type="HOGENOM" id="CLU_2172359_0_0_1"/>
<protein>
    <submittedName>
        <fullName evidence="1">Uncharacterized protein</fullName>
    </submittedName>
</protein>